<dbReference type="SUPFAM" id="SSF56645">
    <property type="entry name" value="Acyl-CoA dehydrogenase NM domain-like"/>
    <property type="match status" value="1"/>
</dbReference>
<keyword evidence="3 5" id="KW-0285">Flavoprotein</keyword>
<keyword evidence="5" id="KW-0560">Oxidoreductase</keyword>
<dbReference type="Gene3D" id="2.40.110.20">
    <property type="match status" value="1"/>
</dbReference>
<comment type="cofactor">
    <cofactor evidence="1 5">
        <name>FAD</name>
        <dbReference type="ChEBI" id="CHEBI:57692"/>
    </cofactor>
</comment>
<dbReference type="Gene3D" id="6.10.250.600">
    <property type="match status" value="1"/>
</dbReference>
<feature type="domain" description="Acyl-CoA oxidase/dehydrogenase middle" evidence="7">
    <location>
        <begin position="181"/>
        <end position="271"/>
    </location>
</feature>
<dbReference type="PROSITE" id="PS00072">
    <property type="entry name" value="ACYL_COA_DH_1"/>
    <property type="match status" value="1"/>
</dbReference>
<sequence length="535" mass="57103">MSRSAPRSDLATHVVENQPPIRAPSLWADDLPLRGAVAAAGGQADTLAAFAHTLSDPAMIEAGRAANRYPPELRLFDPGGRRLDEVTFHPAYHQLMTAGAKAGYSAVAWEPQSGGHVTHAAMVYLLSQIEPGVCCPLTMTYAAIPVLADSALASDWLPKLIARGYDPSIAPVAQKRAATLGMAMTEKQGGSDVRANTTWAEPDGDAWRLTGHKWFCSAPMSDGFLTLAQAEAGLSCFLVPRWLDTGRNRIQIQRLKDKLGNRANASAEIEYHGALAHMLGDPGQGVRTIIRMVHHTRLDTAMAPAGLMRAALAEAAHWCRHRTVFQKKLIDQPLMRAVIADLALDVEGTLALGLRVAQAFDDANDGFARIAVALAKFLGNKRAPGMIYEAMEALGGMGYVEDTPLPLLYREAPLNSIWEGSGNVICLDILRTLARDPEAAQALSDALDAATGADTRYEAALADFRAAWPGLPPEAEARFFAERAATLLTAATLVTAAPEVAGPYIAARLSGDRGLVAGAVRTHDTAPILARILPD</sequence>
<evidence type="ECO:0000259" key="6">
    <source>
        <dbReference type="Pfam" id="PF00441"/>
    </source>
</evidence>
<evidence type="ECO:0000259" key="8">
    <source>
        <dbReference type="Pfam" id="PF18158"/>
    </source>
</evidence>
<organism evidence="9 10">
    <name type="scientific">Psychromarinibacter halotolerans</name>
    <dbReference type="NCBI Taxonomy" id="1775175"/>
    <lineage>
        <taxon>Bacteria</taxon>
        <taxon>Pseudomonadati</taxon>
        <taxon>Pseudomonadota</taxon>
        <taxon>Alphaproteobacteria</taxon>
        <taxon>Rhodobacterales</taxon>
        <taxon>Paracoccaceae</taxon>
        <taxon>Psychromarinibacter</taxon>
    </lineage>
</organism>
<dbReference type="Gene3D" id="1.20.140.10">
    <property type="entry name" value="Butyryl-CoA Dehydrogenase, subunit A, domain 3"/>
    <property type="match status" value="1"/>
</dbReference>
<feature type="domain" description="Acyl-CoA dehydrogenase/oxidase C-terminal" evidence="6">
    <location>
        <begin position="283"/>
        <end position="433"/>
    </location>
</feature>
<evidence type="ECO:0000256" key="3">
    <source>
        <dbReference type="ARBA" id="ARBA00022630"/>
    </source>
</evidence>
<dbReference type="PANTHER" id="PTHR42707">
    <property type="entry name" value="ACYL-COA DEHYDROGENASE"/>
    <property type="match status" value="1"/>
</dbReference>
<dbReference type="RefSeq" id="WP_275630927.1">
    <property type="nucleotide sequence ID" value="NZ_JARGYD010000001.1"/>
</dbReference>
<dbReference type="PANTHER" id="PTHR42707:SF3">
    <property type="entry name" value="ACYL-COA DEHYDROGENASE AIDB-RELATED"/>
    <property type="match status" value="1"/>
</dbReference>
<comment type="similarity">
    <text evidence="2 5">Belongs to the acyl-CoA dehydrogenase family.</text>
</comment>
<protein>
    <submittedName>
        <fullName evidence="9">Acyl-CoA dehydrogenase family protein</fullName>
    </submittedName>
</protein>
<name>A0ABV7GUF4_9RHOB</name>
<dbReference type="InterPro" id="IPR006089">
    <property type="entry name" value="Acyl-CoA_DH_CS"/>
</dbReference>
<evidence type="ECO:0000313" key="10">
    <source>
        <dbReference type="Proteomes" id="UP001595632"/>
    </source>
</evidence>
<accession>A0ABV7GUF4</accession>
<dbReference type="Pfam" id="PF00441">
    <property type="entry name" value="Acyl-CoA_dh_1"/>
    <property type="match status" value="1"/>
</dbReference>
<dbReference type="Pfam" id="PF18158">
    <property type="entry name" value="AidB_N"/>
    <property type="match status" value="1"/>
</dbReference>
<dbReference type="InterPro" id="IPR052904">
    <property type="entry name" value="Acyl-CoA_dehydrogenase-like"/>
</dbReference>
<evidence type="ECO:0000256" key="5">
    <source>
        <dbReference type="RuleBase" id="RU362125"/>
    </source>
</evidence>
<keyword evidence="4 5" id="KW-0274">FAD</keyword>
<evidence type="ECO:0000256" key="2">
    <source>
        <dbReference type="ARBA" id="ARBA00009347"/>
    </source>
</evidence>
<reference evidence="10" key="1">
    <citation type="journal article" date="2019" name="Int. J. Syst. Evol. Microbiol.">
        <title>The Global Catalogue of Microorganisms (GCM) 10K type strain sequencing project: providing services to taxonomists for standard genome sequencing and annotation.</title>
        <authorList>
            <consortium name="The Broad Institute Genomics Platform"/>
            <consortium name="The Broad Institute Genome Sequencing Center for Infectious Disease"/>
            <person name="Wu L."/>
            <person name="Ma J."/>
        </authorList>
    </citation>
    <scope>NUCLEOTIDE SEQUENCE [LARGE SCALE GENOMIC DNA]</scope>
    <source>
        <strain evidence="10">KCTC 52366</strain>
    </source>
</reference>
<evidence type="ECO:0000313" key="9">
    <source>
        <dbReference type="EMBL" id="MFC3143645.1"/>
    </source>
</evidence>
<dbReference type="InterPro" id="IPR009075">
    <property type="entry name" value="AcylCo_DH/oxidase_C"/>
</dbReference>
<evidence type="ECO:0000256" key="1">
    <source>
        <dbReference type="ARBA" id="ARBA00001974"/>
    </source>
</evidence>
<evidence type="ECO:0000256" key="4">
    <source>
        <dbReference type="ARBA" id="ARBA00022827"/>
    </source>
</evidence>
<keyword evidence="10" id="KW-1185">Reference proteome</keyword>
<dbReference type="SUPFAM" id="SSF47203">
    <property type="entry name" value="Acyl-CoA dehydrogenase C-terminal domain-like"/>
    <property type="match status" value="1"/>
</dbReference>
<comment type="caution">
    <text evidence="9">The sequence shown here is derived from an EMBL/GenBank/DDBJ whole genome shotgun (WGS) entry which is preliminary data.</text>
</comment>
<dbReference type="Pfam" id="PF02770">
    <property type="entry name" value="Acyl-CoA_dh_M"/>
    <property type="match status" value="1"/>
</dbReference>
<dbReference type="EMBL" id="JBHRTB010000010">
    <property type="protein sequence ID" value="MFC3143645.1"/>
    <property type="molecule type" value="Genomic_DNA"/>
</dbReference>
<gene>
    <name evidence="9" type="ORF">ACFOGP_13060</name>
</gene>
<proteinExistence type="inferred from homology"/>
<dbReference type="InterPro" id="IPR009100">
    <property type="entry name" value="AcylCoA_DH/oxidase_NM_dom_sf"/>
</dbReference>
<feature type="domain" description="Adaptive response protein AidB N-terminal" evidence="8">
    <location>
        <begin position="18"/>
        <end position="167"/>
    </location>
</feature>
<dbReference type="InterPro" id="IPR041504">
    <property type="entry name" value="AidB_N"/>
</dbReference>
<dbReference type="Proteomes" id="UP001595632">
    <property type="component" value="Unassembled WGS sequence"/>
</dbReference>
<dbReference type="InterPro" id="IPR036250">
    <property type="entry name" value="AcylCo_DH-like_C"/>
</dbReference>
<dbReference type="InterPro" id="IPR006091">
    <property type="entry name" value="Acyl-CoA_Oxase/DH_mid-dom"/>
</dbReference>
<evidence type="ECO:0000259" key="7">
    <source>
        <dbReference type="Pfam" id="PF02770"/>
    </source>
</evidence>